<evidence type="ECO:0000256" key="4">
    <source>
        <dbReference type="ARBA" id="ARBA00022722"/>
    </source>
</evidence>
<comment type="similarity">
    <text evidence="2">Belongs to the RNase H family.</text>
</comment>
<dbReference type="PANTHER" id="PTHR10642">
    <property type="entry name" value="RIBONUCLEASE H1"/>
    <property type="match status" value="1"/>
</dbReference>
<dbReference type="OrthoDB" id="245563at2759"/>
<dbReference type="PANTHER" id="PTHR10642:SF26">
    <property type="entry name" value="RIBONUCLEASE H1"/>
    <property type="match status" value="1"/>
</dbReference>
<dbReference type="InterPro" id="IPR050092">
    <property type="entry name" value="RNase_H"/>
</dbReference>
<comment type="catalytic activity">
    <reaction evidence="1">
        <text>Endonucleolytic cleavage to 5'-phosphomonoester.</text>
        <dbReference type="EC" id="3.1.26.4"/>
    </reaction>
</comment>
<accession>A0A4S8KQB9</accession>
<dbReference type="InterPro" id="IPR012337">
    <property type="entry name" value="RNaseH-like_sf"/>
</dbReference>
<name>A0A4S8KQB9_DENBC</name>
<sequence>LLRLYGGVNPTEVCPASVIVHTDGSCKRPHTQSAQAGAGIYFGDRNALNCCHRVPGEQTNNRAELYAILIAIQLAPLDCPLDLYSDSQYAIKLLSQWAPALAKCGWSCTNGDVMRCIMGWIRARSAPINLIWIKGHSGNMHNDEADKLA</sequence>
<keyword evidence="6" id="KW-0255">Endonuclease</keyword>
<evidence type="ECO:0000256" key="5">
    <source>
        <dbReference type="ARBA" id="ARBA00022723"/>
    </source>
</evidence>
<dbReference type="PROSITE" id="PS50879">
    <property type="entry name" value="RNASE_H_1"/>
    <property type="match status" value="1"/>
</dbReference>
<evidence type="ECO:0000256" key="7">
    <source>
        <dbReference type="ARBA" id="ARBA00022801"/>
    </source>
</evidence>
<dbReference type="InterPro" id="IPR002156">
    <property type="entry name" value="RNaseH_domain"/>
</dbReference>
<dbReference type="AlphaFoldDB" id="A0A4S8KQB9"/>
<evidence type="ECO:0000256" key="6">
    <source>
        <dbReference type="ARBA" id="ARBA00022759"/>
    </source>
</evidence>
<dbReference type="Pfam" id="PF00075">
    <property type="entry name" value="RNase_H"/>
    <property type="match status" value="1"/>
</dbReference>
<evidence type="ECO:0000256" key="2">
    <source>
        <dbReference type="ARBA" id="ARBA00005300"/>
    </source>
</evidence>
<keyword evidence="4" id="KW-0540">Nuclease</keyword>
<evidence type="ECO:0000259" key="8">
    <source>
        <dbReference type="PROSITE" id="PS50879"/>
    </source>
</evidence>
<evidence type="ECO:0000256" key="1">
    <source>
        <dbReference type="ARBA" id="ARBA00000077"/>
    </source>
</evidence>
<dbReference type="CDD" id="cd09280">
    <property type="entry name" value="RNase_HI_eukaryote_like"/>
    <property type="match status" value="1"/>
</dbReference>
<protein>
    <recommendedName>
        <fullName evidence="3">ribonuclease H</fullName>
        <ecNumber evidence="3">3.1.26.4</ecNumber>
    </recommendedName>
</protein>
<dbReference type="GO" id="GO:0004523">
    <property type="term" value="F:RNA-DNA hybrid ribonuclease activity"/>
    <property type="evidence" value="ECO:0007669"/>
    <property type="project" value="UniProtKB-EC"/>
</dbReference>
<keyword evidence="7" id="KW-0378">Hydrolase</keyword>
<gene>
    <name evidence="9" type="ORF">K435DRAFT_591746</name>
</gene>
<feature type="domain" description="RNase H type-1" evidence="8">
    <location>
        <begin position="14"/>
        <end position="149"/>
    </location>
</feature>
<feature type="non-terminal residue" evidence="9">
    <location>
        <position position="149"/>
    </location>
</feature>
<reference evidence="9 10" key="1">
    <citation type="journal article" date="2019" name="Nat. Ecol. Evol.">
        <title>Megaphylogeny resolves global patterns of mushroom evolution.</title>
        <authorList>
            <person name="Varga T."/>
            <person name="Krizsan K."/>
            <person name="Foldi C."/>
            <person name="Dima B."/>
            <person name="Sanchez-Garcia M."/>
            <person name="Sanchez-Ramirez S."/>
            <person name="Szollosi G.J."/>
            <person name="Szarkandi J.G."/>
            <person name="Papp V."/>
            <person name="Albert L."/>
            <person name="Andreopoulos W."/>
            <person name="Angelini C."/>
            <person name="Antonin V."/>
            <person name="Barry K.W."/>
            <person name="Bougher N.L."/>
            <person name="Buchanan P."/>
            <person name="Buyck B."/>
            <person name="Bense V."/>
            <person name="Catcheside P."/>
            <person name="Chovatia M."/>
            <person name="Cooper J."/>
            <person name="Damon W."/>
            <person name="Desjardin D."/>
            <person name="Finy P."/>
            <person name="Geml J."/>
            <person name="Haridas S."/>
            <person name="Hughes K."/>
            <person name="Justo A."/>
            <person name="Karasinski D."/>
            <person name="Kautmanova I."/>
            <person name="Kiss B."/>
            <person name="Kocsube S."/>
            <person name="Kotiranta H."/>
            <person name="LaButti K.M."/>
            <person name="Lechner B.E."/>
            <person name="Liimatainen K."/>
            <person name="Lipzen A."/>
            <person name="Lukacs Z."/>
            <person name="Mihaltcheva S."/>
            <person name="Morgado L.N."/>
            <person name="Niskanen T."/>
            <person name="Noordeloos M.E."/>
            <person name="Ohm R.A."/>
            <person name="Ortiz-Santana B."/>
            <person name="Ovrebo C."/>
            <person name="Racz N."/>
            <person name="Riley R."/>
            <person name="Savchenko A."/>
            <person name="Shiryaev A."/>
            <person name="Soop K."/>
            <person name="Spirin V."/>
            <person name="Szebenyi C."/>
            <person name="Tomsovsky M."/>
            <person name="Tulloss R.E."/>
            <person name="Uehling J."/>
            <person name="Grigoriev I.V."/>
            <person name="Vagvolgyi C."/>
            <person name="Papp T."/>
            <person name="Martin F.M."/>
            <person name="Miettinen O."/>
            <person name="Hibbett D.S."/>
            <person name="Nagy L.G."/>
        </authorList>
    </citation>
    <scope>NUCLEOTIDE SEQUENCE [LARGE SCALE GENOMIC DNA]</scope>
    <source>
        <strain evidence="9 10">CBS 962.96</strain>
    </source>
</reference>
<proteinExistence type="inferred from homology"/>
<evidence type="ECO:0000313" key="9">
    <source>
        <dbReference type="EMBL" id="THU77771.1"/>
    </source>
</evidence>
<dbReference type="Proteomes" id="UP000297245">
    <property type="component" value="Unassembled WGS sequence"/>
</dbReference>
<dbReference type="GO" id="GO:0043137">
    <property type="term" value="P:DNA replication, removal of RNA primer"/>
    <property type="evidence" value="ECO:0007669"/>
    <property type="project" value="TreeGrafter"/>
</dbReference>
<dbReference type="GO" id="GO:0046872">
    <property type="term" value="F:metal ion binding"/>
    <property type="evidence" value="ECO:0007669"/>
    <property type="project" value="UniProtKB-KW"/>
</dbReference>
<organism evidence="9 10">
    <name type="scientific">Dendrothele bispora (strain CBS 962.96)</name>
    <dbReference type="NCBI Taxonomy" id="1314807"/>
    <lineage>
        <taxon>Eukaryota</taxon>
        <taxon>Fungi</taxon>
        <taxon>Dikarya</taxon>
        <taxon>Basidiomycota</taxon>
        <taxon>Agaricomycotina</taxon>
        <taxon>Agaricomycetes</taxon>
        <taxon>Agaricomycetidae</taxon>
        <taxon>Agaricales</taxon>
        <taxon>Agaricales incertae sedis</taxon>
        <taxon>Dendrothele</taxon>
    </lineage>
</organism>
<dbReference type="InterPro" id="IPR036397">
    <property type="entry name" value="RNaseH_sf"/>
</dbReference>
<dbReference type="EMBL" id="ML180342">
    <property type="protein sequence ID" value="THU77771.1"/>
    <property type="molecule type" value="Genomic_DNA"/>
</dbReference>
<keyword evidence="5" id="KW-0479">Metal-binding</keyword>
<evidence type="ECO:0000313" key="10">
    <source>
        <dbReference type="Proteomes" id="UP000297245"/>
    </source>
</evidence>
<keyword evidence="10" id="KW-1185">Reference proteome</keyword>
<dbReference type="SUPFAM" id="SSF53098">
    <property type="entry name" value="Ribonuclease H-like"/>
    <property type="match status" value="1"/>
</dbReference>
<dbReference type="Gene3D" id="3.30.420.10">
    <property type="entry name" value="Ribonuclease H-like superfamily/Ribonuclease H"/>
    <property type="match status" value="1"/>
</dbReference>
<evidence type="ECO:0000256" key="3">
    <source>
        <dbReference type="ARBA" id="ARBA00012180"/>
    </source>
</evidence>
<dbReference type="EC" id="3.1.26.4" evidence="3"/>
<feature type="non-terminal residue" evidence="9">
    <location>
        <position position="1"/>
    </location>
</feature>
<dbReference type="GO" id="GO:0003676">
    <property type="term" value="F:nucleic acid binding"/>
    <property type="evidence" value="ECO:0007669"/>
    <property type="project" value="InterPro"/>
</dbReference>